<keyword evidence="2" id="KW-0472">Membrane</keyword>
<feature type="region of interest" description="Disordered" evidence="1">
    <location>
        <begin position="334"/>
        <end position="354"/>
    </location>
</feature>
<reference evidence="4" key="3">
    <citation type="submission" date="2022-06" db="UniProtKB">
        <authorList>
            <consortium name="EnsemblMetazoa"/>
        </authorList>
    </citation>
    <scope>IDENTIFICATION</scope>
</reference>
<protein>
    <submittedName>
        <fullName evidence="3 4">Uncharacterized protein</fullName>
    </submittedName>
</protein>
<evidence type="ECO:0000256" key="2">
    <source>
        <dbReference type="SAM" id="Phobius"/>
    </source>
</evidence>
<keyword evidence="2" id="KW-1133">Transmembrane helix</keyword>
<dbReference type="EMBL" id="WVUK01000047">
    <property type="protein sequence ID" value="KAF7495543.1"/>
    <property type="molecule type" value="Genomic_DNA"/>
</dbReference>
<evidence type="ECO:0000313" key="4">
    <source>
        <dbReference type="EnsemblMetazoa" id="KAF7495543.1"/>
    </source>
</evidence>
<evidence type="ECO:0000313" key="3">
    <source>
        <dbReference type="EMBL" id="KAF7495543.1"/>
    </source>
</evidence>
<proteinExistence type="predicted"/>
<feature type="transmembrane region" description="Helical" evidence="2">
    <location>
        <begin position="92"/>
        <end position="117"/>
    </location>
</feature>
<reference evidence="5" key="1">
    <citation type="journal article" date="2020" name="PLoS Negl. Trop. Dis.">
        <title>High-quality nuclear genome for Sarcoptes scabiei-A critical resource for a neglected parasite.</title>
        <authorList>
            <person name="Korhonen P.K."/>
            <person name="Gasser R.B."/>
            <person name="Ma G."/>
            <person name="Wang T."/>
            <person name="Stroehlein A.J."/>
            <person name="Young N.D."/>
            <person name="Ang C.S."/>
            <person name="Fernando D.D."/>
            <person name="Lu H.C."/>
            <person name="Taylor S."/>
            <person name="Reynolds S.L."/>
            <person name="Mofiz E."/>
            <person name="Najaraj S.H."/>
            <person name="Gowda H."/>
            <person name="Madugundu A."/>
            <person name="Renuse S."/>
            <person name="Holt D."/>
            <person name="Pandey A."/>
            <person name="Papenfuss A.T."/>
            <person name="Fischer K."/>
        </authorList>
    </citation>
    <scope>NUCLEOTIDE SEQUENCE [LARGE SCALE GENOMIC DNA]</scope>
</reference>
<dbReference type="Proteomes" id="UP000070412">
    <property type="component" value="Unassembled WGS sequence"/>
</dbReference>
<reference evidence="3" key="2">
    <citation type="submission" date="2020-01" db="EMBL/GenBank/DDBJ databases">
        <authorList>
            <person name="Korhonen P.K.K."/>
            <person name="Guangxu M.G."/>
            <person name="Wang T.W."/>
            <person name="Stroehlein A.J.S."/>
            <person name="Young N.D."/>
            <person name="Ang C.-S.A."/>
            <person name="Fernando D.W.F."/>
            <person name="Lu H.L."/>
            <person name="Taylor S.T."/>
            <person name="Ehtesham M.E.M."/>
            <person name="Najaraj S.H.N."/>
            <person name="Harsha G.H.G."/>
            <person name="Madugundu A.M."/>
            <person name="Renuse S.R."/>
            <person name="Holt D.H."/>
            <person name="Pandey A.P."/>
            <person name="Papenfuss A.P."/>
            <person name="Gasser R.B.G."/>
            <person name="Fischer K.F."/>
        </authorList>
    </citation>
    <scope>NUCLEOTIDE SEQUENCE</scope>
    <source>
        <strain evidence="3">SSS_KF_BRIS2020</strain>
    </source>
</reference>
<dbReference type="EnsemblMetazoa" id="SSS_4645s_mrna">
    <property type="protein sequence ID" value="KAF7495543.1"/>
    <property type="gene ID" value="SSS_4645"/>
</dbReference>
<accession>A0A834RF15</accession>
<keyword evidence="5" id="KW-1185">Reference proteome</keyword>
<feature type="transmembrane region" description="Helical" evidence="2">
    <location>
        <begin position="137"/>
        <end position="162"/>
    </location>
</feature>
<gene>
    <name evidence="3" type="ORF">SSS_4645</name>
</gene>
<evidence type="ECO:0000256" key="1">
    <source>
        <dbReference type="SAM" id="MobiDB-lite"/>
    </source>
</evidence>
<name>A0A834RF15_SARSC</name>
<dbReference type="AlphaFoldDB" id="A0A834RF15"/>
<sequence>MKIFRNQIRKYLRVPKFPSNRFQRERERERKKRTAWNNCELHKCNFHIERWQKKILFRSNQTFGIPFESNHSKFEVFQIRSQKNRKKKTMDLSVLESITLLLISILLCLMMIVFTMNFFNLDHYRIALNCLLRNPKLFYYILISPGVIRTWPISYHILVYLIPEIRQYSLNEIYRSIIEFDLYEEIVRKDHKLFISYLVKFRYYELRRKFDKVILKISSFDEKHFRRKVKFLLSEMIRKVDKELRLKDLDLSIDRRDDNDVGRKIFIDKFMKISKEDLQMLHTKMRQTKNYRNPVYVKLFTLRISFYKFISKHFDCFGMVKNFHEKIRPIGQIQSMKSRPNRTRTSDSQSILSS</sequence>
<organism evidence="3">
    <name type="scientific">Sarcoptes scabiei</name>
    <name type="common">Itch mite</name>
    <name type="synonym">Acarus scabiei</name>
    <dbReference type="NCBI Taxonomy" id="52283"/>
    <lineage>
        <taxon>Eukaryota</taxon>
        <taxon>Metazoa</taxon>
        <taxon>Ecdysozoa</taxon>
        <taxon>Arthropoda</taxon>
        <taxon>Chelicerata</taxon>
        <taxon>Arachnida</taxon>
        <taxon>Acari</taxon>
        <taxon>Acariformes</taxon>
        <taxon>Sarcoptiformes</taxon>
        <taxon>Astigmata</taxon>
        <taxon>Psoroptidia</taxon>
        <taxon>Sarcoptoidea</taxon>
        <taxon>Sarcoptidae</taxon>
        <taxon>Sarcoptinae</taxon>
        <taxon>Sarcoptes</taxon>
    </lineage>
</organism>
<evidence type="ECO:0000313" key="5">
    <source>
        <dbReference type="Proteomes" id="UP000070412"/>
    </source>
</evidence>
<keyword evidence="2" id="KW-0812">Transmembrane</keyword>